<name>A0A2P2NVR9_RHIMU</name>
<proteinExistence type="predicted"/>
<dbReference type="AlphaFoldDB" id="A0A2P2NVR9"/>
<evidence type="ECO:0000313" key="1">
    <source>
        <dbReference type="EMBL" id="MBX46550.1"/>
    </source>
</evidence>
<dbReference type="EMBL" id="GGEC01066066">
    <property type="protein sequence ID" value="MBX46550.1"/>
    <property type="molecule type" value="Transcribed_RNA"/>
</dbReference>
<sequence length="32" mass="3827">MKAEGHWLYFSNFDISKEHTFAFFAPFLANLF</sequence>
<protein>
    <submittedName>
        <fullName evidence="1">Uncharacterized protein</fullName>
    </submittedName>
</protein>
<reference evidence="1" key="1">
    <citation type="submission" date="2018-02" db="EMBL/GenBank/DDBJ databases">
        <title>Rhizophora mucronata_Transcriptome.</title>
        <authorList>
            <person name="Meera S.P."/>
            <person name="Sreeshan A."/>
            <person name="Augustine A."/>
        </authorList>
    </citation>
    <scope>NUCLEOTIDE SEQUENCE</scope>
    <source>
        <tissue evidence="1">Leaf</tissue>
    </source>
</reference>
<organism evidence="1">
    <name type="scientific">Rhizophora mucronata</name>
    <name type="common">Asiatic mangrove</name>
    <dbReference type="NCBI Taxonomy" id="61149"/>
    <lineage>
        <taxon>Eukaryota</taxon>
        <taxon>Viridiplantae</taxon>
        <taxon>Streptophyta</taxon>
        <taxon>Embryophyta</taxon>
        <taxon>Tracheophyta</taxon>
        <taxon>Spermatophyta</taxon>
        <taxon>Magnoliopsida</taxon>
        <taxon>eudicotyledons</taxon>
        <taxon>Gunneridae</taxon>
        <taxon>Pentapetalae</taxon>
        <taxon>rosids</taxon>
        <taxon>fabids</taxon>
        <taxon>Malpighiales</taxon>
        <taxon>Rhizophoraceae</taxon>
        <taxon>Rhizophora</taxon>
    </lineage>
</organism>
<accession>A0A2P2NVR9</accession>